<evidence type="ECO:0000313" key="3">
    <source>
        <dbReference type="Proteomes" id="UP000008370"/>
    </source>
</evidence>
<dbReference type="GeneID" id="18915292"/>
<evidence type="ECO:0000313" key="2">
    <source>
        <dbReference type="EMBL" id="EKM57822.1"/>
    </source>
</evidence>
<accession>K5X4T7</accession>
<dbReference type="RefSeq" id="XP_007393166.1">
    <property type="nucleotide sequence ID" value="XM_007393104.1"/>
</dbReference>
<protein>
    <submittedName>
        <fullName evidence="2">Uncharacterized protein</fullName>
    </submittedName>
</protein>
<dbReference type="AlphaFoldDB" id="K5X4T7"/>
<organism evidence="2 3">
    <name type="scientific">Phanerochaete carnosa (strain HHB-10118-sp)</name>
    <name type="common">White-rot fungus</name>
    <name type="synonym">Peniophora carnosa</name>
    <dbReference type="NCBI Taxonomy" id="650164"/>
    <lineage>
        <taxon>Eukaryota</taxon>
        <taxon>Fungi</taxon>
        <taxon>Dikarya</taxon>
        <taxon>Basidiomycota</taxon>
        <taxon>Agaricomycotina</taxon>
        <taxon>Agaricomycetes</taxon>
        <taxon>Polyporales</taxon>
        <taxon>Phanerochaetaceae</taxon>
        <taxon>Phanerochaete</taxon>
    </lineage>
</organism>
<sequence length="92" mass="10250">MLPQHFNPTLGGQQGMPQQQVPPQAQVDHHQQGVPGVLGDPTRAWQMNQLQQFRQQGVGDMGGGPSNVSISWPLYVTSYVAFQVHLHRPRLE</sequence>
<dbReference type="EMBL" id="JH930470">
    <property type="protein sequence ID" value="EKM57822.1"/>
    <property type="molecule type" value="Genomic_DNA"/>
</dbReference>
<dbReference type="HOGENOM" id="CLU_2414019_0_0_1"/>
<reference evidence="2 3" key="1">
    <citation type="journal article" date="2012" name="BMC Genomics">
        <title>Comparative genomics of the white-rot fungi, Phanerochaete carnosa and P. chrysosporium, to elucidate the genetic basis of the distinct wood types they colonize.</title>
        <authorList>
            <person name="Suzuki H."/>
            <person name="MacDonald J."/>
            <person name="Syed K."/>
            <person name="Salamov A."/>
            <person name="Hori C."/>
            <person name="Aerts A."/>
            <person name="Henrissat B."/>
            <person name="Wiebenga A."/>
            <person name="vanKuyk P.A."/>
            <person name="Barry K."/>
            <person name="Lindquist E."/>
            <person name="LaButti K."/>
            <person name="Lapidus A."/>
            <person name="Lucas S."/>
            <person name="Coutinho P."/>
            <person name="Gong Y."/>
            <person name="Samejima M."/>
            <person name="Mahadevan R."/>
            <person name="Abou-Zaid M."/>
            <person name="de Vries R.P."/>
            <person name="Igarashi K."/>
            <person name="Yadav J.S."/>
            <person name="Grigoriev I.V."/>
            <person name="Master E.R."/>
        </authorList>
    </citation>
    <scope>NUCLEOTIDE SEQUENCE [LARGE SCALE GENOMIC DNA]</scope>
    <source>
        <strain evidence="2 3">HHB-10118-sp</strain>
    </source>
</reference>
<proteinExistence type="predicted"/>
<evidence type="ECO:0000256" key="1">
    <source>
        <dbReference type="SAM" id="MobiDB-lite"/>
    </source>
</evidence>
<dbReference type="Proteomes" id="UP000008370">
    <property type="component" value="Unassembled WGS sequence"/>
</dbReference>
<name>K5X4T7_PHACS</name>
<keyword evidence="3" id="KW-1185">Reference proteome</keyword>
<dbReference type="InParanoid" id="K5X4T7"/>
<gene>
    <name evidence="2" type="ORF">PHACADRAFT_251689</name>
</gene>
<feature type="compositionally biased region" description="Low complexity" evidence="1">
    <location>
        <begin position="15"/>
        <end position="26"/>
    </location>
</feature>
<feature type="region of interest" description="Disordered" evidence="1">
    <location>
        <begin position="1"/>
        <end position="41"/>
    </location>
</feature>
<dbReference type="KEGG" id="pco:PHACADRAFT_251689"/>